<protein>
    <submittedName>
        <fullName evidence="1">DUF1800 domain-containing protein</fullName>
    </submittedName>
</protein>
<reference evidence="1 2" key="1">
    <citation type="submission" date="2022-11" db="EMBL/GenBank/DDBJ databases">
        <title>Deinococcus ZS9-10, Low Temperature and Draught-tolerating, UV-resistant Bacteria from Continental Antarctica.</title>
        <authorList>
            <person name="Cheng L."/>
        </authorList>
    </citation>
    <scope>NUCLEOTIDE SEQUENCE [LARGE SCALE GENOMIC DNA]</scope>
    <source>
        <strain evidence="1 2">ZS9-10</strain>
    </source>
</reference>
<dbReference type="EMBL" id="JAPMIV010000038">
    <property type="protein sequence ID" value="MDV6375874.1"/>
    <property type="molecule type" value="Genomic_DNA"/>
</dbReference>
<organism evidence="1 2">
    <name type="scientific">Deinococcus arenicola</name>
    <dbReference type="NCBI Taxonomy" id="2994950"/>
    <lineage>
        <taxon>Bacteria</taxon>
        <taxon>Thermotogati</taxon>
        <taxon>Deinococcota</taxon>
        <taxon>Deinococci</taxon>
        <taxon>Deinococcales</taxon>
        <taxon>Deinococcaceae</taxon>
        <taxon>Deinococcus</taxon>
    </lineage>
</organism>
<name>A0ABU4DW39_9DEIO</name>
<dbReference type="Pfam" id="PF08811">
    <property type="entry name" value="DUF1800"/>
    <property type="match status" value="1"/>
</dbReference>
<sequence length="433" mass="46842">MSLPPYTSKLSPDDAAHFLRRTAFGAADAQIRALVGKDARAVAVAALNFETQPTQAAPPNPYDASSGVTPGAMLKLLRAAWLHELMYSPHPLREKLALTWSNHFVVGTDKVKNLSALNAYLGLLRKHAATPSFERFTLQIAQTPAMLHYLDNDRNKKGKPNENFSRELMELFTLGIGSPSKPNYTEQDVREGARALTGWNLEGGRGNVKDTYLAPVQASYAPKQHDDGPKTYLGKSGKLTFEDVIGIAAAHPQTAVFVCRKLHRAFVADTPDEQAVAGSAETFLRTGGNVGAVLEELLSSAAFYAPRNRAALIRGPVEYVVGAVRTLGQPALTVKQMLNLTQTTTRLGQTLLQPDTVKGWDGGRAWINDSTLLTRMQVAAALSLGNAAPRLDTPPSDLALFGRKNSPVQAALKGLSPQQRLYLALISPEFQLA</sequence>
<gene>
    <name evidence="1" type="ORF">ORD21_14845</name>
</gene>
<comment type="caution">
    <text evidence="1">The sequence shown here is derived from an EMBL/GenBank/DDBJ whole genome shotgun (WGS) entry which is preliminary data.</text>
</comment>
<dbReference type="Proteomes" id="UP001276150">
    <property type="component" value="Unassembled WGS sequence"/>
</dbReference>
<accession>A0ABU4DW39</accession>
<proteinExistence type="predicted"/>
<evidence type="ECO:0000313" key="2">
    <source>
        <dbReference type="Proteomes" id="UP001276150"/>
    </source>
</evidence>
<dbReference type="RefSeq" id="WP_317641223.1">
    <property type="nucleotide sequence ID" value="NZ_JAPMIV010000038.1"/>
</dbReference>
<dbReference type="InterPro" id="IPR014917">
    <property type="entry name" value="DUF1800"/>
</dbReference>
<keyword evidence="2" id="KW-1185">Reference proteome</keyword>
<evidence type="ECO:0000313" key="1">
    <source>
        <dbReference type="EMBL" id="MDV6375874.1"/>
    </source>
</evidence>